<dbReference type="EMBL" id="MU620977">
    <property type="protein sequence ID" value="KAI8575547.1"/>
    <property type="molecule type" value="Genomic_DNA"/>
</dbReference>
<dbReference type="InterPro" id="IPR000254">
    <property type="entry name" value="CBD"/>
</dbReference>
<comment type="caution">
    <text evidence="14">The sequence shown here is derived from an EMBL/GenBank/DDBJ whole genome shotgun (WGS) entry which is preliminary data.</text>
</comment>
<dbReference type="RefSeq" id="XP_051440551.1">
    <property type="nucleotide sequence ID" value="XM_051584840.1"/>
</dbReference>
<evidence type="ECO:0000313" key="15">
    <source>
        <dbReference type="Proteomes" id="UP001206595"/>
    </source>
</evidence>
<dbReference type="Pfam" id="PF02015">
    <property type="entry name" value="Glyco_hydro_45"/>
    <property type="match status" value="1"/>
</dbReference>
<dbReference type="PANTHER" id="PTHR39730:SF1">
    <property type="entry name" value="ENDOGLUCANASE 1"/>
    <property type="match status" value="1"/>
</dbReference>
<dbReference type="PROSITE" id="PS00562">
    <property type="entry name" value="CBM1_1"/>
    <property type="match status" value="2"/>
</dbReference>
<evidence type="ECO:0000256" key="6">
    <source>
        <dbReference type="ARBA" id="ARBA00023001"/>
    </source>
</evidence>
<keyword evidence="6" id="KW-0136">Cellulose degradation</keyword>
<evidence type="ECO:0000256" key="1">
    <source>
        <dbReference type="ARBA" id="ARBA00000966"/>
    </source>
</evidence>
<dbReference type="SMART" id="SM00236">
    <property type="entry name" value="fCBD"/>
    <property type="match status" value="2"/>
</dbReference>
<evidence type="ECO:0000256" key="3">
    <source>
        <dbReference type="ARBA" id="ARBA00012601"/>
    </source>
</evidence>
<feature type="chain" id="PRO_5042044458" description="Cellulase" evidence="12">
    <location>
        <begin position="20"/>
        <end position="409"/>
    </location>
</feature>
<evidence type="ECO:0000256" key="9">
    <source>
        <dbReference type="ARBA" id="ARBA00023326"/>
    </source>
</evidence>
<organism evidence="14 15">
    <name type="scientific">Umbelopsis ramanniana AG</name>
    <dbReference type="NCBI Taxonomy" id="1314678"/>
    <lineage>
        <taxon>Eukaryota</taxon>
        <taxon>Fungi</taxon>
        <taxon>Fungi incertae sedis</taxon>
        <taxon>Mucoromycota</taxon>
        <taxon>Mucoromycotina</taxon>
        <taxon>Umbelopsidomycetes</taxon>
        <taxon>Umbelopsidales</taxon>
        <taxon>Umbelopsidaceae</taxon>
        <taxon>Umbelopsis</taxon>
    </lineage>
</organism>
<keyword evidence="4 12" id="KW-0732">Signal</keyword>
<evidence type="ECO:0000256" key="7">
    <source>
        <dbReference type="ARBA" id="ARBA00023277"/>
    </source>
</evidence>
<feature type="domain" description="CBM1" evidence="13">
    <location>
        <begin position="21"/>
        <end position="59"/>
    </location>
</feature>
<comment type="similarity">
    <text evidence="2">Belongs to the glycosyl hydrolase 45 (cellulase K) family.</text>
</comment>
<gene>
    <name evidence="14" type="ORF">K450DRAFT_215568</name>
</gene>
<dbReference type="PROSITE" id="PS51164">
    <property type="entry name" value="CBM1_2"/>
    <property type="match status" value="2"/>
</dbReference>
<dbReference type="SUPFAM" id="SSF57180">
    <property type="entry name" value="Cellulose-binding domain"/>
    <property type="match status" value="2"/>
</dbReference>
<dbReference type="GO" id="GO:0008810">
    <property type="term" value="F:cellulase activity"/>
    <property type="evidence" value="ECO:0007669"/>
    <property type="project" value="UniProtKB-EC"/>
</dbReference>
<sequence>MKLAIVTVSLSALVAFAAADTCASAWGQCGGIGWTGPTCCASGSTCVAQSGNPYYSQCLPGTASSSTSTTTKATTTSSTKTCSSVYGQCGGKGWTGPTCCASGSSCIAQAGNVYYSQCLPKSSGNQDAAKTTTKHKTTTTTKKSTHKASTTTKKTTKKSTTTSKKAVTTKKSTTTKKTTTSSKKATATSAAKASSSLTPVSGGKSGTGTTTRYWDCCKASCSWSGKGSVTAPVNSCAANGVSVLGPDVTSGCNGGSAYMCNDQQPWAINDNLAYGFAAATIAGLTEQDWCCTCYALKFTSTSIAGKTLVVQVTNTGGDLGSNQFDLQLPGGGVGIFNGCQSQWNAPSQGWGAQYGGVSSLSDCSSLPSALQPGCKFRFGWFEGADNPSVSFEQVVCPAELVAKTGCARK</sequence>
<keyword evidence="9" id="KW-0624">Polysaccharide degradation</keyword>
<evidence type="ECO:0000256" key="2">
    <source>
        <dbReference type="ARBA" id="ARBA00007793"/>
    </source>
</evidence>
<evidence type="ECO:0000256" key="4">
    <source>
        <dbReference type="ARBA" id="ARBA00022729"/>
    </source>
</evidence>
<keyword evidence="15" id="KW-1185">Reference proteome</keyword>
<keyword evidence="7" id="KW-0119">Carbohydrate metabolism</keyword>
<evidence type="ECO:0000256" key="5">
    <source>
        <dbReference type="ARBA" id="ARBA00022801"/>
    </source>
</evidence>
<feature type="active site" description="Nucleophile" evidence="10">
    <location>
        <position position="215"/>
    </location>
</feature>
<protein>
    <recommendedName>
        <fullName evidence="3 10">Cellulase</fullName>
        <ecNumber evidence="3 10">3.2.1.4</ecNumber>
    </recommendedName>
</protein>
<accession>A0AAD5E2L7</accession>
<dbReference type="PROSITE" id="PS01140">
    <property type="entry name" value="GLYCOSYL_HYDROL_F45"/>
    <property type="match status" value="1"/>
</dbReference>
<keyword evidence="5" id="KW-0378">Hydrolase</keyword>
<reference evidence="14" key="2">
    <citation type="journal article" date="2022" name="Proc. Natl. Acad. Sci. U.S.A.">
        <title>Diploid-dominant life cycles characterize the early evolution of Fungi.</title>
        <authorList>
            <person name="Amses K.R."/>
            <person name="Simmons D.R."/>
            <person name="Longcore J.E."/>
            <person name="Mondo S.J."/>
            <person name="Seto K."/>
            <person name="Jeronimo G.H."/>
            <person name="Bonds A.E."/>
            <person name="Quandt C.A."/>
            <person name="Davis W.J."/>
            <person name="Chang Y."/>
            <person name="Federici B.A."/>
            <person name="Kuo A."/>
            <person name="LaButti K."/>
            <person name="Pangilinan J."/>
            <person name="Andreopoulos W."/>
            <person name="Tritt A."/>
            <person name="Riley R."/>
            <person name="Hundley H."/>
            <person name="Johnson J."/>
            <person name="Lipzen A."/>
            <person name="Barry K."/>
            <person name="Lang B.F."/>
            <person name="Cuomo C.A."/>
            <person name="Buchler N.E."/>
            <person name="Grigoriev I.V."/>
            <person name="Spatafora J.W."/>
            <person name="Stajich J.E."/>
            <person name="James T.Y."/>
        </authorList>
    </citation>
    <scope>NUCLEOTIDE SEQUENCE</scope>
    <source>
        <strain evidence="14">AG</strain>
    </source>
</reference>
<dbReference type="PANTHER" id="PTHR39730">
    <property type="entry name" value="ENDOGLUCANASE 1"/>
    <property type="match status" value="1"/>
</dbReference>
<dbReference type="Pfam" id="PF00734">
    <property type="entry name" value="CBM_1"/>
    <property type="match status" value="2"/>
</dbReference>
<dbReference type="GO" id="GO:0030248">
    <property type="term" value="F:cellulose binding"/>
    <property type="evidence" value="ECO:0007669"/>
    <property type="project" value="InterPro"/>
</dbReference>
<evidence type="ECO:0000256" key="8">
    <source>
        <dbReference type="ARBA" id="ARBA00023295"/>
    </source>
</evidence>
<evidence type="ECO:0000313" key="14">
    <source>
        <dbReference type="EMBL" id="KAI8575547.1"/>
    </source>
</evidence>
<evidence type="ECO:0000256" key="12">
    <source>
        <dbReference type="SAM" id="SignalP"/>
    </source>
</evidence>
<dbReference type="GO" id="GO:0030245">
    <property type="term" value="P:cellulose catabolic process"/>
    <property type="evidence" value="ECO:0007669"/>
    <property type="project" value="UniProtKB-KW"/>
</dbReference>
<dbReference type="Proteomes" id="UP001206595">
    <property type="component" value="Unassembled WGS sequence"/>
</dbReference>
<dbReference type="InterPro" id="IPR000334">
    <property type="entry name" value="Glyco_hydro_45"/>
</dbReference>
<dbReference type="GO" id="GO:0005576">
    <property type="term" value="C:extracellular region"/>
    <property type="evidence" value="ECO:0007669"/>
    <property type="project" value="InterPro"/>
</dbReference>
<dbReference type="GeneID" id="75910190"/>
<feature type="compositionally biased region" description="Low complexity" evidence="11">
    <location>
        <begin position="138"/>
        <end position="185"/>
    </location>
</feature>
<dbReference type="Gene3D" id="2.40.40.10">
    <property type="entry name" value="RlpA-like domain"/>
    <property type="match status" value="1"/>
</dbReference>
<dbReference type="InterPro" id="IPR035971">
    <property type="entry name" value="CBD_sf"/>
</dbReference>
<name>A0AAD5E2L7_UMBRA</name>
<dbReference type="InterPro" id="IPR036908">
    <property type="entry name" value="RlpA-like_sf"/>
</dbReference>
<dbReference type="InterPro" id="IPR052288">
    <property type="entry name" value="GH45_Enzymes"/>
</dbReference>
<proteinExistence type="inferred from homology"/>
<evidence type="ECO:0000256" key="10">
    <source>
        <dbReference type="PROSITE-ProRule" id="PRU10069"/>
    </source>
</evidence>
<evidence type="ECO:0000256" key="11">
    <source>
        <dbReference type="SAM" id="MobiDB-lite"/>
    </source>
</evidence>
<dbReference type="EC" id="3.2.1.4" evidence="3 10"/>
<keyword evidence="8" id="KW-0326">Glycosidase</keyword>
<evidence type="ECO:0000259" key="13">
    <source>
        <dbReference type="PROSITE" id="PS51164"/>
    </source>
</evidence>
<feature type="region of interest" description="Disordered" evidence="11">
    <location>
        <begin position="122"/>
        <end position="185"/>
    </location>
</feature>
<dbReference type="AlphaFoldDB" id="A0AAD5E2L7"/>
<dbReference type="SUPFAM" id="SSF50685">
    <property type="entry name" value="Barwin-like endoglucanases"/>
    <property type="match status" value="1"/>
</dbReference>
<reference evidence="14" key="1">
    <citation type="submission" date="2021-06" db="EMBL/GenBank/DDBJ databases">
        <authorList>
            <consortium name="DOE Joint Genome Institute"/>
            <person name="Mondo S.J."/>
            <person name="Amses K.R."/>
            <person name="Simmons D.R."/>
            <person name="Longcore J.E."/>
            <person name="Seto K."/>
            <person name="Alves G.H."/>
            <person name="Bonds A.E."/>
            <person name="Quandt C.A."/>
            <person name="Davis W.J."/>
            <person name="Chang Y."/>
            <person name="Letcher P.M."/>
            <person name="Powell M.J."/>
            <person name="Kuo A."/>
            <person name="Labutti K."/>
            <person name="Pangilinan J."/>
            <person name="Andreopoulos W."/>
            <person name="Tritt A."/>
            <person name="Riley R."/>
            <person name="Hundley H."/>
            <person name="Johnson J."/>
            <person name="Lipzen A."/>
            <person name="Barry K."/>
            <person name="Berbee M.L."/>
            <person name="Buchler N.E."/>
            <person name="Grigoriev I.V."/>
            <person name="Spatafora J.W."/>
            <person name="Stajich J.E."/>
            <person name="James T.Y."/>
        </authorList>
    </citation>
    <scope>NUCLEOTIDE SEQUENCE</scope>
    <source>
        <strain evidence="14">AG</strain>
    </source>
</reference>
<feature type="domain" description="CBM1" evidence="13">
    <location>
        <begin position="81"/>
        <end position="119"/>
    </location>
</feature>
<feature type="signal peptide" evidence="12">
    <location>
        <begin position="1"/>
        <end position="19"/>
    </location>
</feature>
<comment type="catalytic activity">
    <reaction evidence="1 10">
        <text>Endohydrolysis of (1-&gt;4)-beta-D-glucosidic linkages in cellulose, lichenin and cereal beta-D-glucans.</text>
        <dbReference type="EC" id="3.2.1.4"/>
    </reaction>
</comment>